<proteinExistence type="predicted"/>
<evidence type="ECO:0000313" key="6">
    <source>
        <dbReference type="Proteomes" id="UP000318081"/>
    </source>
</evidence>
<reference evidence="5 6" key="1">
    <citation type="submission" date="2019-02" db="EMBL/GenBank/DDBJ databases">
        <title>Deep-cultivation of Planctomycetes and their phenomic and genomic characterization uncovers novel biology.</title>
        <authorList>
            <person name="Wiegand S."/>
            <person name="Jogler M."/>
            <person name="Boedeker C."/>
            <person name="Pinto D."/>
            <person name="Vollmers J."/>
            <person name="Rivas-Marin E."/>
            <person name="Kohn T."/>
            <person name="Peeters S.H."/>
            <person name="Heuer A."/>
            <person name="Rast P."/>
            <person name="Oberbeckmann S."/>
            <person name="Bunk B."/>
            <person name="Jeske O."/>
            <person name="Meyerdierks A."/>
            <person name="Storesund J.E."/>
            <person name="Kallscheuer N."/>
            <person name="Luecker S."/>
            <person name="Lage O.M."/>
            <person name="Pohl T."/>
            <person name="Merkel B.J."/>
            <person name="Hornburger P."/>
            <person name="Mueller R.-W."/>
            <person name="Bruemmer F."/>
            <person name="Labrenz M."/>
            <person name="Spormann A.M."/>
            <person name="Op den Camp H."/>
            <person name="Overmann J."/>
            <person name="Amann R."/>
            <person name="Jetten M.S.M."/>
            <person name="Mascher T."/>
            <person name="Medema M.H."/>
            <person name="Devos D.P."/>
            <person name="Kaster A.-K."/>
            <person name="Ovreas L."/>
            <person name="Rohde M."/>
            <person name="Galperin M.Y."/>
            <person name="Jogler C."/>
        </authorList>
    </citation>
    <scope>NUCLEOTIDE SEQUENCE [LARGE SCALE GENOMIC DNA]</scope>
    <source>
        <strain evidence="5 6">TBK1r</strain>
    </source>
</reference>
<name>A0ABX5XQ69_9BACT</name>
<dbReference type="Gene3D" id="2.40.50.100">
    <property type="match status" value="2"/>
</dbReference>
<evidence type="ECO:0000256" key="1">
    <source>
        <dbReference type="ARBA" id="ARBA00004196"/>
    </source>
</evidence>
<evidence type="ECO:0000259" key="4">
    <source>
        <dbReference type="Pfam" id="PF25917"/>
    </source>
</evidence>
<dbReference type="Gene3D" id="2.40.30.170">
    <property type="match status" value="1"/>
</dbReference>
<accession>A0ABX5XQ69</accession>
<dbReference type="Gene3D" id="1.10.287.470">
    <property type="entry name" value="Helix hairpin bin"/>
    <property type="match status" value="1"/>
</dbReference>
<dbReference type="EMBL" id="CP036432">
    <property type="protein sequence ID" value="QDV82771.1"/>
    <property type="molecule type" value="Genomic_DNA"/>
</dbReference>
<keyword evidence="6" id="KW-1185">Reference proteome</keyword>
<sequence>MVVNRNRIRTGTKRADHQRVIDAPPGFVTSTQRGQMNWMNLHGGIGRAVRITLAHAWLMLVMPLPTIGANEPQVVGPLVIKLIDQVEVPALEPGAIESLDVRLGDTVKAGQVIARIDDRISDAQRELAATELAISRQRSSQYRDDKIAATESNEKEAVLQQQRLLAKIASEKALSQVRVSAAEKAEAVAKNEWSRAIGAREQFADSVSDSELENLRLKYDRSRLERVEAEFQRRMDQLSAEGEAQGVKIAELAAQRAELRRSVAVADAESLRLDIESKQKTLQIQELTVARHRVASPIDGVVVEIFKRRGEWVRPGDSVVRVINLDQLHAEGFFSGRVRPKRGQQVRLSSADREVDGTIDFVSSERDSVSGEFRFLVRIDGSAFFPGDQVEIDW</sequence>
<dbReference type="Pfam" id="PF25917">
    <property type="entry name" value="BSH_RND"/>
    <property type="match status" value="1"/>
</dbReference>
<organism evidence="5 6">
    <name type="scientific">Stieleria magnilauensis</name>
    <dbReference type="NCBI Taxonomy" id="2527963"/>
    <lineage>
        <taxon>Bacteria</taxon>
        <taxon>Pseudomonadati</taxon>
        <taxon>Planctomycetota</taxon>
        <taxon>Planctomycetia</taxon>
        <taxon>Pirellulales</taxon>
        <taxon>Pirellulaceae</taxon>
        <taxon>Stieleria</taxon>
    </lineage>
</organism>
<keyword evidence="2 3" id="KW-0175">Coiled coil</keyword>
<protein>
    <submittedName>
        <fullName evidence="5">Dihydrolipoamide succinyltransferase</fullName>
    </submittedName>
</protein>
<feature type="coiled-coil region" evidence="3">
    <location>
        <begin position="212"/>
        <end position="269"/>
    </location>
</feature>
<dbReference type="SUPFAM" id="SSF111369">
    <property type="entry name" value="HlyD-like secretion proteins"/>
    <property type="match status" value="1"/>
</dbReference>
<evidence type="ECO:0000256" key="3">
    <source>
        <dbReference type="SAM" id="Coils"/>
    </source>
</evidence>
<gene>
    <name evidence="5" type="ORF">TBK1r_17030</name>
</gene>
<evidence type="ECO:0000256" key="2">
    <source>
        <dbReference type="ARBA" id="ARBA00023054"/>
    </source>
</evidence>
<dbReference type="PANTHER" id="PTHR32347">
    <property type="entry name" value="EFFLUX SYSTEM COMPONENT YKNX-RELATED"/>
    <property type="match status" value="1"/>
</dbReference>
<dbReference type="InterPro" id="IPR050465">
    <property type="entry name" value="UPF0194_transport"/>
</dbReference>
<feature type="domain" description="Multidrug resistance protein MdtA-like barrel-sandwich hybrid" evidence="4">
    <location>
        <begin position="85"/>
        <end position="320"/>
    </location>
</feature>
<dbReference type="InterPro" id="IPR058625">
    <property type="entry name" value="MdtA-like_BSH"/>
</dbReference>
<dbReference type="Proteomes" id="UP000318081">
    <property type="component" value="Chromosome"/>
</dbReference>
<evidence type="ECO:0000313" key="5">
    <source>
        <dbReference type="EMBL" id="QDV82771.1"/>
    </source>
</evidence>
<comment type="subcellular location">
    <subcellularLocation>
        <location evidence="1">Cell envelope</location>
    </subcellularLocation>
</comment>